<protein>
    <recommendedName>
        <fullName evidence="1">Factor H binding protein-like C-terminal domain-containing protein</fullName>
    </recommendedName>
</protein>
<dbReference type="HOGENOM" id="CLU_369998_0_0_6"/>
<gene>
    <name evidence="2" type="ordered locus">PsycPRwf_0415</name>
</gene>
<dbReference type="Gene3D" id="2.40.160.90">
    <property type="match status" value="1"/>
</dbReference>
<name>A5WCH9_PSYWF</name>
<dbReference type="STRING" id="349106.PsycPRwf_0415"/>
<dbReference type="eggNOG" id="ENOG5032BWB">
    <property type="taxonomic scope" value="Bacteria"/>
</dbReference>
<reference evidence="2" key="1">
    <citation type="submission" date="2007-05" db="EMBL/GenBank/DDBJ databases">
        <title>Complete sequence of chromosome of Psychrobacter sp. PRwf-1.</title>
        <authorList>
            <consortium name="US DOE Joint Genome Institute"/>
            <person name="Copeland A."/>
            <person name="Lucas S."/>
            <person name="Lapidus A."/>
            <person name="Barry K."/>
            <person name="Detter J.C."/>
            <person name="Glavina del Rio T."/>
            <person name="Hammon N."/>
            <person name="Israni S."/>
            <person name="Dalin E."/>
            <person name="Tice H."/>
            <person name="Pitluck S."/>
            <person name="Chain P."/>
            <person name="Malfatti S."/>
            <person name="Shin M."/>
            <person name="Vergez L."/>
            <person name="Schmutz J."/>
            <person name="Larimer F."/>
            <person name="Land M."/>
            <person name="Hauser L."/>
            <person name="Kyrpides N."/>
            <person name="Kim E."/>
            <person name="Tiedje J."/>
            <person name="Richardson P."/>
        </authorList>
    </citation>
    <scope>NUCLEOTIDE SEQUENCE [LARGE SCALE GENOMIC DNA]</scope>
    <source>
        <strain evidence="2">PRwf-1</strain>
    </source>
</reference>
<dbReference type="SUPFAM" id="SSF56925">
    <property type="entry name" value="OMPA-like"/>
    <property type="match status" value="1"/>
</dbReference>
<organism evidence="2">
    <name type="scientific">Psychrobacter sp. (strain PRwf-1)</name>
    <dbReference type="NCBI Taxonomy" id="349106"/>
    <lineage>
        <taxon>Bacteria</taxon>
        <taxon>Pseudomonadati</taxon>
        <taxon>Pseudomonadota</taxon>
        <taxon>Gammaproteobacteria</taxon>
        <taxon>Moraxellales</taxon>
        <taxon>Moraxellaceae</taxon>
        <taxon>Psychrobacter</taxon>
    </lineage>
</organism>
<dbReference type="Pfam" id="PF08794">
    <property type="entry name" value="FHBP_C"/>
    <property type="match status" value="1"/>
</dbReference>
<dbReference type="InterPro" id="IPR014902">
    <property type="entry name" value="FHBP-like_C"/>
</dbReference>
<dbReference type="EMBL" id="CP000713">
    <property type="protein sequence ID" value="ABQ93370.1"/>
    <property type="molecule type" value="Genomic_DNA"/>
</dbReference>
<dbReference type="InterPro" id="IPR011250">
    <property type="entry name" value="OMP/PagP_B-barrel"/>
</dbReference>
<feature type="domain" description="Factor H binding protein-like C-terminal" evidence="1">
    <location>
        <begin position="635"/>
        <end position="733"/>
    </location>
</feature>
<dbReference type="KEGG" id="prw:PsycPRwf_0415"/>
<proteinExistence type="predicted"/>
<dbReference type="AlphaFoldDB" id="A5WCH9"/>
<accession>A5WCH9</accession>
<evidence type="ECO:0000313" key="2">
    <source>
        <dbReference type="EMBL" id="ABQ93370.1"/>
    </source>
</evidence>
<evidence type="ECO:0000259" key="1">
    <source>
        <dbReference type="Pfam" id="PF08794"/>
    </source>
</evidence>
<sequence precursor="true">MSLVNLSKLSFVVVLGLGVVACSSGGSSSSFGGSSPIITPEQQAQKIEANRVALVAKAKKAGLTEVQANAYAEANKEASVNDAESALNKILADIEAERLEKIEANRVALVAKAKKAGLTEAQANAYAQANKEVSTKDAESALNKILADIEAERLEKIEANRVALVAKAKKAGLTEAQANAYAQTNKEVSTKDAESALNKILADIEAERLEKIEANRVALVAKAKKAGLTEAQANAYAQANKEVSTKDAESALSKILADIAEAQRLEKIEANRVALVAKAKKAGLTEAQANAYAQANKEGNTKDAESALNKILADIAEAQRLEKIEANRVALVAKAKKAGLTEAQANAYAQANKEANTKDAESALNKILADITEAQRLEKIEANRVALVAKAKKAGLTEAQANAYAQANKEANTKDAESALNKILADIEAERLEKIEANRVALIAKAKKAGLTDAQANAYAQANKEASTKDADSALNKILADIAETKRLEKIEANRVALVAKAKKAGLTDAQAESYAEANKEASAKDADTALNNILAEIKEHERLALEAAVSLEKGHYDNPARYPEYLVTAHQLSYSDSTLNNDRTINIEHEVVYNQPYSVVIGSYSSWTKGIGSYIFSSGMDSSFTTKGLKTKADAIPSLGKANYSGLAFSSEENPIFASTSGYYKEGLLSYDVDFGSRKGSGTITGLGDVVELHEGTISGSGISSLATQSYKTGDYSLGFYGKKAEEIVGTIAFEGKDTIGFGGTRGEITK</sequence>